<evidence type="ECO:0000313" key="2">
    <source>
        <dbReference type="Proteomes" id="UP000198984"/>
    </source>
</evidence>
<accession>A0A1H8I769</accession>
<dbReference type="EMBL" id="FOBB01000011">
    <property type="protein sequence ID" value="SEN64204.1"/>
    <property type="molecule type" value="Genomic_DNA"/>
</dbReference>
<protein>
    <submittedName>
        <fullName evidence="1">Uncharacterized protein</fullName>
    </submittedName>
</protein>
<keyword evidence="2" id="KW-1185">Reference proteome</keyword>
<organism evidence="1 2">
    <name type="scientific">Chitinophaga rupis</name>
    <dbReference type="NCBI Taxonomy" id="573321"/>
    <lineage>
        <taxon>Bacteria</taxon>
        <taxon>Pseudomonadati</taxon>
        <taxon>Bacteroidota</taxon>
        <taxon>Chitinophagia</taxon>
        <taxon>Chitinophagales</taxon>
        <taxon>Chitinophagaceae</taxon>
        <taxon>Chitinophaga</taxon>
    </lineage>
</organism>
<reference evidence="1 2" key="1">
    <citation type="submission" date="2016-10" db="EMBL/GenBank/DDBJ databases">
        <authorList>
            <person name="de Groot N.N."/>
        </authorList>
    </citation>
    <scope>NUCLEOTIDE SEQUENCE [LARGE SCALE GENOMIC DNA]</scope>
    <source>
        <strain evidence="1 2">DSM 21039</strain>
    </source>
</reference>
<dbReference type="AlphaFoldDB" id="A0A1H8I769"/>
<gene>
    <name evidence="1" type="ORF">SAMN04488505_111258</name>
</gene>
<name>A0A1H8I769_9BACT</name>
<proteinExistence type="predicted"/>
<dbReference type="STRING" id="573321.SAMN04488505_111258"/>
<sequence>MLNAERLTLIAADGRKAESIKHKVEISSVRRLALSVEHNKKIIS</sequence>
<dbReference type="Proteomes" id="UP000198984">
    <property type="component" value="Unassembled WGS sequence"/>
</dbReference>
<evidence type="ECO:0000313" key="1">
    <source>
        <dbReference type="EMBL" id="SEN64204.1"/>
    </source>
</evidence>